<proteinExistence type="predicted"/>
<feature type="transmembrane region" description="Helical" evidence="1">
    <location>
        <begin position="320"/>
        <end position="341"/>
    </location>
</feature>
<organism evidence="2">
    <name type="scientific">hydrothermal vent metagenome</name>
    <dbReference type="NCBI Taxonomy" id="652676"/>
    <lineage>
        <taxon>unclassified sequences</taxon>
        <taxon>metagenomes</taxon>
        <taxon>ecological metagenomes</taxon>
    </lineage>
</organism>
<keyword evidence="1" id="KW-1133">Transmembrane helix</keyword>
<reference evidence="2" key="1">
    <citation type="submission" date="2018-06" db="EMBL/GenBank/DDBJ databases">
        <authorList>
            <person name="Zhirakovskaya E."/>
        </authorList>
    </citation>
    <scope>NUCLEOTIDE SEQUENCE</scope>
</reference>
<dbReference type="AlphaFoldDB" id="A0A3B0Z7M5"/>
<dbReference type="Pfam" id="PF11902">
    <property type="entry name" value="DUF3422"/>
    <property type="match status" value="1"/>
</dbReference>
<sequence length="381" mass="43386">HEYRMIMQLCEHYSVTPPPEDVTYFTVDLGTFRFKWERHSEFSNYTFFIDSPFEVPFAENAIEHVPSSWLEKLPGEVIAATHIALESNQRPHRNLDELAHFFTANTLMGAKVAAGSALVWTDNKIHADGFGRILIHDVDLRARQAGRMVQRLIEIETYRMLAMRPVAIARKYIPVLASFDERLADLTSNNNQLDSLEDERKLLDDITQLAAEIERISAQTTSRFNASLAYHHIVKQRVTRLRENRIQGLQMFHEFMDQRLTGLIQTCSSVQKHLETLSNHVSRASSLLRTRVEISMEAQSRDLLQSMDNRVKLQLRLQETVEGLSIVVLSYYLIGIVAYGLKGLKSAGIPINVELSTGIAIPIVIGAVFFGMRRLKKSLGH</sequence>
<protein>
    <submittedName>
        <fullName evidence="2">Uncharacterized membrane-anchored protein</fullName>
    </submittedName>
</protein>
<name>A0A3B0Z7M5_9ZZZZ</name>
<feature type="transmembrane region" description="Helical" evidence="1">
    <location>
        <begin position="353"/>
        <end position="372"/>
    </location>
</feature>
<feature type="non-terminal residue" evidence="2">
    <location>
        <position position="1"/>
    </location>
</feature>
<keyword evidence="1" id="KW-0812">Transmembrane</keyword>
<dbReference type="EMBL" id="UOFP01000187">
    <property type="protein sequence ID" value="VAW87541.1"/>
    <property type="molecule type" value="Genomic_DNA"/>
</dbReference>
<keyword evidence="1" id="KW-0472">Membrane</keyword>
<evidence type="ECO:0000313" key="2">
    <source>
        <dbReference type="EMBL" id="VAW87541.1"/>
    </source>
</evidence>
<accession>A0A3B0Z7M5</accession>
<evidence type="ECO:0000256" key="1">
    <source>
        <dbReference type="SAM" id="Phobius"/>
    </source>
</evidence>
<gene>
    <name evidence="2" type="ORF">MNBD_GAMMA18-1211</name>
</gene>
<dbReference type="InterPro" id="IPR021830">
    <property type="entry name" value="DUF3422"/>
</dbReference>